<dbReference type="PANTHER" id="PTHR30273:SF2">
    <property type="entry name" value="PROTEIN FECR"/>
    <property type="match status" value="1"/>
</dbReference>
<keyword evidence="4" id="KW-1185">Reference proteome</keyword>
<dbReference type="InterPro" id="IPR032623">
    <property type="entry name" value="FecR_N"/>
</dbReference>
<dbReference type="PANTHER" id="PTHR30273">
    <property type="entry name" value="PERIPLASMIC SIGNAL SENSOR AND SIGMA FACTOR ACTIVATOR FECR-RELATED"/>
    <property type="match status" value="1"/>
</dbReference>
<accession>A0A380T143</accession>
<dbReference type="Proteomes" id="UP000255177">
    <property type="component" value="Unassembled WGS sequence"/>
</dbReference>
<dbReference type="EMBL" id="UIDD01000008">
    <property type="protein sequence ID" value="SUQ63733.1"/>
    <property type="molecule type" value="Genomic_DNA"/>
</dbReference>
<proteinExistence type="predicted"/>
<evidence type="ECO:0000313" key="4">
    <source>
        <dbReference type="Proteomes" id="UP000255177"/>
    </source>
</evidence>
<dbReference type="Gene3D" id="2.60.120.1440">
    <property type="match status" value="1"/>
</dbReference>
<feature type="domain" description="FecR protein" evidence="1">
    <location>
        <begin position="114"/>
        <end position="206"/>
    </location>
</feature>
<gene>
    <name evidence="3" type="primary">fecR1</name>
    <name evidence="3" type="ORF">CCOS864_03186</name>
</gene>
<dbReference type="InterPro" id="IPR006860">
    <property type="entry name" value="FecR"/>
</dbReference>
<evidence type="ECO:0000259" key="1">
    <source>
        <dbReference type="Pfam" id="PF04773"/>
    </source>
</evidence>
<dbReference type="InterPro" id="IPR012373">
    <property type="entry name" value="Ferrdict_sens_TM"/>
</dbReference>
<protein>
    <submittedName>
        <fullName evidence="3">Protein FecR</fullName>
    </submittedName>
</protein>
<reference evidence="4" key="1">
    <citation type="submission" date="2018-07" db="EMBL/GenBank/DDBJ databases">
        <authorList>
            <person name="Blom J."/>
        </authorList>
    </citation>
    <scope>NUCLEOTIDE SEQUENCE [LARGE SCALE GENOMIC DNA]</scope>
    <source>
        <strain evidence="4">CCOS 864</strain>
    </source>
</reference>
<dbReference type="RefSeq" id="WP_115087271.1">
    <property type="nucleotide sequence ID" value="NZ_CBCSFG010000015.1"/>
</dbReference>
<dbReference type="GO" id="GO:0016989">
    <property type="term" value="F:sigma factor antagonist activity"/>
    <property type="evidence" value="ECO:0007669"/>
    <property type="project" value="TreeGrafter"/>
</dbReference>
<evidence type="ECO:0000313" key="3">
    <source>
        <dbReference type="EMBL" id="SUQ63733.1"/>
    </source>
</evidence>
<evidence type="ECO:0000259" key="2">
    <source>
        <dbReference type="Pfam" id="PF16220"/>
    </source>
</evidence>
<dbReference type="AlphaFoldDB" id="A0A380T143"/>
<sequence length="321" mass="35457">MAALDSRQLAALEQAAAWRARLGDESAGSAEHAAWHAWMQADEQHRWAWQQVERVQQRLQQMPTRLAGRTLELAGQQPALGRRGVLKGLVLMAGAGGLGWSGYQQARQGPWFADYHTRTGERLSLTLDDGSQVQLNTASALDVRFDPQQRLLVLRDGEVLITTAKDPANRPFRVQTRHGTLQALGTRFSVLAGENTTRLAVFESRVQVLPGEQGGGALLEAGEQCRFANPALVLSSPLETNLDAWSKGLLIANEQYLGAFVAELARYRRGWLRCAPEVVGLRISGTFRLDDPAQIFRALESTLPVTVSQRTPYWVTVKARQ</sequence>
<organism evidence="3 4">
    <name type="scientific">Pseudomonas wadenswilerensis</name>
    <dbReference type="NCBI Taxonomy" id="1785161"/>
    <lineage>
        <taxon>Bacteria</taxon>
        <taxon>Pseudomonadati</taxon>
        <taxon>Pseudomonadota</taxon>
        <taxon>Gammaproteobacteria</taxon>
        <taxon>Pseudomonadales</taxon>
        <taxon>Pseudomonadaceae</taxon>
        <taxon>Pseudomonas</taxon>
    </lineage>
</organism>
<feature type="domain" description="FecR N-terminal" evidence="2">
    <location>
        <begin position="13"/>
        <end position="55"/>
    </location>
</feature>
<name>A0A380T143_9PSED</name>
<dbReference type="Pfam" id="PF16220">
    <property type="entry name" value="DUF4880"/>
    <property type="match status" value="1"/>
</dbReference>
<dbReference type="Pfam" id="PF04773">
    <property type="entry name" value="FecR"/>
    <property type="match status" value="1"/>
</dbReference>
<dbReference type="PIRSF" id="PIRSF018266">
    <property type="entry name" value="FecR"/>
    <property type="match status" value="1"/>
</dbReference>